<dbReference type="OrthoDB" id="2325224at2"/>
<reference evidence="9 10" key="1">
    <citation type="submission" date="2019-01" db="EMBL/GenBank/DDBJ databases">
        <title>Weissella sp. nov., a novel lactic acid bacterium isolated from animal feces.</title>
        <authorList>
            <person name="Wang L.-T."/>
        </authorList>
    </citation>
    <scope>NUCLEOTIDE SEQUENCE [LARGE SCALE GENOMIC DNA]</scope>
    <source>
        <strain evidence="9 10">8H-2</strain>
    </source>
</reference>
<keyword evidence="5 7" id="KW-0472">Membrane</keyword>
<organism evidence="9 10">
    <name type="scientific">Weissella muntiaci</name>
    <dbReference type="NCBI Taxonomy" id="2508881"/>
    <lineage>
        <taxon>Bacteria</taxon>
        <taxon>Bacillati</taxon>
        <taxon>Bacillota</taxon>
        <taxon>Bacilli</taxon>
        <taxon>Lactobacillales</taxon>
        <taxon>Lactobacillaceae</taxon>
        <taxon>Weissella</taxon>
    </lineage>
</organism>
<keyword evidence="10" id="KW-1185">Reference proteome</keyword>
<proteinExistence type="inferred from homology"/>
<evidence type="ECO:0000256" key="8">
    <source>
        <dbReference type="NCBIfam" id="TIGR02209"/>
    </source>
</evidence>
<dbReference type="GO" id="GO:0043093">
    <property type="term" value="P:FtsZ-dependent cytokinesis"/>
    <property type="evidence" value="ECO:0007669"/>
    <property type="project" value="UniProtKB-UniRule"/>
</dbReference>
<dbReference type="HAMAP" id="MF_00910">
    <property type="entry name" value="FtsL"/>
    <property type="match status" value="1"/>
</dbReference>
<keyword evidence="6 7" id="KW-0131">Cell cycle</keyword>
<dbReference type="AlphaFoldDB" id="A0A6C2C9N9"/>
<evidence type="ECO:0000313" key="9">
    <source>
        <dbReference type="EMBL" id="TYC50133.1"/>
    </source>
</evidence>
<keyword evidence="4 7" id="KW-1133">Transmembrane helix</keyword>
<dbReference type="RefSeq" id="WP_148622215.1">
    <property type="nucleotide sequence ID" value="NZ_SDGZ01000010.1"/>
</dbReference>
<comment type="caution">
    <text evidence="9">The sequence shown here is derived from an EMBL/GenBank/DDBJ whole genome shotgun (WGS) entry which is preliminary data.</text>
</comment>
<dbReference type="GO" id="GO:0032153">
    <property type="term" value="C:cell division site"/>
    <property type="evidence" value="ECO:0007669"/>
    <property type="project" value="UniProtKB-UniRule"/>
</dbReference>
<comment type="function">
    <text evidence="7">Essential cell division protein.</text>
</comment>
<comment type="similarity">
    <text evidence="7">Belongs to the FtsL family.</text>
</comment>
<accession>A0A6C2C9N9</accession>
<evidence type="ECO:0000256" key="1">
    <source>
        <dbReference type="ARBA" id="ARBA00022475"/>
    </source>
</evidence>
<dbReference type="EMBL" id="SDGZ01000010">
    <property type="protein sequence ID" value="TYC50133.1"/>
    <property type="molecule type" value="Genomic_DNA"/>
</dbReference>
<evidence type="ECO:0000256" key="6">
    <source>
        <dbReference type="ARBA" id="ARBA00023306"/>
    </source>
</evidence>
<gene>
    <name evidence="7 9" type="primary">ftsL</name>
    <name evidence="9" type="ORF">ESZ50_03515</name>
</gene>
<dbReference type="InterPro" id="IPR011922">
    <property type="entry name" value="Cell_div_FtsL"/>
</dbReference>
<keyword evidence="3 7" id="KW-0812">Transmembrane</keyword>
<evidence type="ECO:0000256" key="5">
    <source>
        <dbReference type="ARBA" id="ARBA00023136"/>
    </source>
</evidence>
<evidence type="ECO:0000256" key="7">
    <source>
        <dbReference type="HAMAP-Rule" id="MF_00910"/>
    </source>
</evidence>
<evidence type="ECO:0000256" key="2">
    <source>
        <dbReference type="ARBA" id="ARBA00022618"/>
    </source>
</evidence>
<keyword evidence="1 7" id="KW-1003">Cell membrane</keyword>
<evidence type="ECO:0000313" key="10">
    <source>
        <dbReference type="Proteomes" id="UP000371977"/>
    </source>
</evidence>
<sequence length="124" mass="13913">MEVPNYNRDATARQVAQPNIRPRLNRPARRQVLSTTPWTFQDKLPYFVAVIALIVVAFSVITVSNQKATAQKTLTATNSKITANRNNNNNLKQDIATLTSTDRLTQIAQEFGLSMNVSNVRNVR</sequence>
<comment type="subcellular location">
    <subcellularLocation>
        <location evidence="7">Cell membrane</location>
        <topology evidence="7">Single-pass type II membrane protein</topology>
    </subcellularLocation>
    <text evidence="7">Localizes to the division septum where it forms a ring structure.</text>
</comment>
<protein>
    <recommendedName>
        <fullName evidence="7 8">Cell division protein FtsL</fullName>
    </recommendedName>
</protein>
<keyword evidence="2 7" id="KW-0132">Cell division</keyword>
<name>A0A6C2C9N9_9LACO</name>
<feature type="transmembrane region" description="Helical" evidence="7">
    <location>
        <begin position="44"/>
        <end position="63"/>
    </location>
</feature>
<dbReference type="NCBIfam" id="TIGR02209">
    <property type="entry name" value="ftsL_broad"/>
    <property type="match status" value="1"/>
</dbReference>
<dbReference type="GO" id="GO:0005886">
    <property type="term" value="C:plasma membrane"/>
    <property type="evidence" value="ECO:0007669"/>
    <property type="project" value="UniProtKB-SubCell"/>
</dbReference>
<evidence type="ECO:0000256" key="4">
    <source>
        <dbReference type="ARBA" id="ARBA00022989"/>
    </source>
</evidence>
<dbReference type="Proteomes" id="UP000371977">
    <property type="component" value="Unassembled WGS sequence"/>
</dbReference>
<evidence type="ECO:0000256" key="3">
    <source>
        <dbReference type="ARBA" id="ARBA00022692"/>
    </source>
</evidence>